<protein>
    <recommendedName>
        <fullName evidence="3">DUF1887 family protein</fullName>
    </recommendedName>
</protein>
<dbReference type="Proteomes" id="UP000277766">
    <property type="component" value="Unassembled WGS sequence"/>
</dbReference>
<reference evidence="1 2" key="1">
    <citation type="submission" date="2018-12" db="EMBL/GenBank/DDBJ databases">
        <title>Deinococcus radiophilus ATCC 27603 genome sequencing and assembly.</title>
        <authorList>
            <person name="Maclea K.S."/>
            <person name="Maynard C.R."/>
        </authorList>
    </citation>
    <scope>NUCLEOTIDE SEQUENCE [LARGE SCALE GENOMIC DNA]</scope>
    <source>
        <strain evidence="1 2">ATCC 27603</strain>
    </source>
</reference>
<sequence>MHQLPQLDRRKPTLTVLLGEQPVPTLVDFDPALFSRVVLLASGTTEPVAYRLRRLLQNKVPDLEVAVAGVDHLHPQELMETVRHIIDHSDGMTRQLNGGTKLMALAAYQAAADQDVTMSYVVGKQVTDIQRRMSLERQWFPVDPEELFALHGVQLTGQRPDPYKEDLFQVAQRVTADWKNEDLLDEFLKLWRKRYKFKPFFEQGISKRQRNNRIAGKAREYNAYWQANRALKQRGVHVINEPAISICEWDGQQKKDISATGKGGSSLKKTPDLVLVNGYDIYVIEVKPNLSDAFSEKNSEQHDTYLFGEFLGRFSKGLVLASHLLKNENRRIPEDARERRGFKFDWYVLRGTDEQNKKVKKANIYLFPDDFLSAAPVTPPAASAAERTA</sequence>
<evidence type="ECO:0000313" key="2">
    <source>
        <dbReference type="Proteomes" id="UP000277766"/>
    </source>
</evidence>
<accession>A0A431VIW4</accession>
<name>A0A431VIW4_9DEIO</name>
<dbReference type="InterPro" id="IPR011335">
    <property type="entry name" value="Restrct_endonuc-II-like"/>
</dbReference>
<dbReference type="Gene3D" id="3.40.50.10770">
    <property type="entry name" value="Hypothetical protein VC1899 like domain (Restriction endonuclease-like)"/>
    <property type="match status" value="1"/>
</dbReference>
<dbReference type="AlphaFoldDB" id="A0A431VIW4"/>
<evidence type="ECO:0008006" key="3">
    <source>
        <dbReference type="Google" id="ProtNLM"/>
    </source>
</evidence>
<proteinExistence type="predicted"/>
<dbReference type="SUPFAM" id="SSF52980">
    <property type="entry name" value="Restriction endonuclease-like"/>
    <property type="match status" value="1"/>
</dbReference>
<organism evidence="1 2">
    <name type="scientific">Deinococcus radiophilus</name>
    <dbReference type="NCBI Taxonomy" id="32062"/>
    <lineage>
        <taxon>Bacteria</taxon>
        <taxon>Thermotogati</taxon>
        <taxon>Deinococcota</taxon>
        <taxon>Deinococci</taxon>
        <taxon>Deinococcales</taxon>
        <taxon>Deinococcaceae</taxon>
        <taxon>Deinococcus</taxon>
    </lineage>
</organism>
<gene>
    <name evidence="1" type="ORF">EJ104_12990</name>
</gene>
<comment type="caution">
    <text evidence="1">The sequence shown here is derived from an EMBL/GenBank/DDBJ whole genome shotgun (WGS) entry which is preliminary data.</text>
</comment>
<dbReference type="EMBL" id="RXPE01000048">
    <property type="protein sequence ID" value="RTR21613.1"/>
    <property type="molecule type" value="Genomic_DNA"/>
</dbReference>
<evidence type="ECO:0000313" key="1">
    <source>
        <dbReference type="EMBL" id="RTR21613.1"/>
    </source>
</evidence>
<keyword evidence="2" id="KW-1185">Reference proteome</keyword>
<dbReference type="OrthoDB" id="5244108at2"/>